<dbReference type="EMBL" id="JACGWN010000012">
    <property type="protein sequence ID" value="KAL0415995.1"/>
    <property type="molecule type" value="Genomic_DNA"/>
</dbReference>
<reference evidence="2" key="1">
    <citation type="submission" date="2020-06" db="EMBL/GenBank/DDBJ databases">
        <authorList>
            <person name="Li T."/>
            <person name="Hu X."/>
            <person name="Zhang T."/>
            <person name="Song X."/>
            <person name="Zhang H."/>
            <person name="Dai N."/>
            <person name="Sheng W."/>
            <person name="Hou X."/>
            <person name="Wei L."/>
        </authorList>
    </citation>
    <scope>NUCLEOTIDE SEQUENCE</scope>
    <source>
        <strain evidence="2">KEN1</strain>
        <tissue evidence="2">Leaf</tissue>
    </source>
</reference>
<feature type="region of interest" description="Disordered" evidence="1">
    <location>
        <begin position="1"/>
        <end position="44"/>
    </location>
</feature>
<proteinExistence type="predicted"/>
<protein>
    <submittedName>
        <fullName evidence="2">Uncharacterized protein</fullName>
    </submittedName>
</protein>
<evidence type="ECO:0000313" key="2">
    <source>
        <dbReference type="EMBL" id="KAL0415995.1"/>
    </source>
</evidence>
<comment type="caution">
    <text evidence="2">The sequence shown here is derived from an EMBL/GenBank/DDBJ whole genome shotgun (WGS) entry which is preliminary data.</text>
</comment>
<dbReference type="AlphaFoldDB" id="A0AAW2UID4"/>
<organism evidence="2">
    <name type="scientific">Sesamum latifolium</name>
    <dbReference type="NCBI Taxonomy" id="2727402"/>
    <lineage>
        <taxon>Eukaryota</taxon>
        <taxon>Viridiplantae</taxon>
        <taxon>Streptophyta</taxon>
        <taxon>Embryophyta</taxon>
        <taxon>Tracheophyta</taxon>
        <taxon>Spermatophyta</taxon>
        <taxon>Magnoliopsida</taxon>
        <taxon>eudicotyledons</taxon>
        <taxon>Gunneridae</taxon>
        <taxon>Pentapetalae</taxon>
        <taxon>asterids</taxon>
        <taxon>lamiids</taxon>
        <taxon>Lamiales</taxon>
        <taxon>Pedaliaceae</taxon>
        <taxon>Sesamum</taxon>
    </lineage>
</organism>
<evidence type="ECO:0000256" key="1">
    <source>
        <dbReference type="SAM" id="MobiDB-lite"/>
    </source>
</evidence>
<name>A0AAW2UID4_9LAMI</name>
<sequence>MTQGARSISGDKNRRSKAGLQEDGNASPGGATDSSQPVMAYERESQDVDMTHAGEEAAALECERAWMT</sequence>
<accession>A0AAW2UID4</accession>
<gene>
    <name evidence="2" type="ORF">Slati_3431400</name>
</gene>
<reference evidence="2" key="2">
    <citation type="journal article" date="2024" name="Plant">
        <title>Genomic evolution and insights into agronomic trait innovations of Sesamum species.</title>
        <authorList>
            <person name="Miao H."/>
            <person name="Wang L."/>
            <person name="Qu L."/>
            <person name="Liu H."/>
            <person name="Sun Y."/>
            <person name="Le M."/>
            <person name="Wang Q."/>
            <person name="Wei S."/>
            <person name="Zheng Y."/>
            <person name="Lin W."/>
            <person name="Duan Y."/>
            <person name="Cao H."/>
            <person name="Xiong S."/>
            <person name="Wang X."/>
            <person name="Wei L."/>
            <person name="Li C."/>
            <person name="Ma Q."/>
            <person name="Ju M."/>
            <person name="Zhao R."/>
            <person name="Li G."/>
            <person name="Mu C."/>
            <person name="Tian Q."/>
            <person name="Mei H."/>
            <person name="Zhang T."/>
            <person name="Gao T."/>
            <person name="Zhang H."/>
        </authorList>
    </citation>
    <scope>NUCLEOTIDE SEQUENCE</scope>
    <source>
        <strain evidence="2">KEN1</strain>
    </source>
</reference>